<dbReference type="InterPro" id="IPR001434">
    <property type="entry name" value="OmcB-like_DUF11"/>
</dbReference>
<dbReference type="Proteomes" id="UP000198575">
    <property type="component" value="Unassembled WGS sequence"/>
</dbReference>
<dbReference type="STRING" id="578942.SAMN05216289_101109"/>
<evidence type="ECO:0000313" key="3">
    <source>
        <dbReference type="Proteomes" id="UP000198575"/>
    </source>
</evidence>
<accession>A0A1I4V4C6</accession>
<evidence type="ECO:0000259" key="1">
    <source>
        <dbReference type="Pfam" id="PF01345"/>
    </source>
</evidence>
<feature type="domain" description="DUF11" evidence="1">
    <location>
        <begin position="1253"/>
        <end position="1359"/>
    </location>
</feature>
<evidence type="ECO:0000313" key="2">
    <source>
        <dbReference type="EMBL" id="SFM96018.1"/>
    </source>
</evidence>
<proteinExistence type="predicted"/>
<protein>
    <submittedName>
        <fullName evidence="2">Conserved repeat domain-containing protein</fullName>
    </submittedName>
</protein>
<dbReference type="EMBL" id="FOVF01000001">
    <property type="protein sequence ID" value="SFM96018.1"/>
    <property type="molecule type" value="Genomic_DNA"/>
</dbReference>
<dbReference type="NCBIfam" id="TIGR01451">
    <property type="entry name" value="B_ant_repeat"/>
    <property type="match status" value="1"/>
</dbReference>
<reference evidence="2 3" key="1">
    <citation type="submission" date="2016-10" db="EMBL/GenBank/DDBJ databases">
        <authorList>
            <person name="de Groot N.N."/>
        </authorList>
    </citation>
    <scope>NUCLEOTIDE SEQUENCE [LARGE SCALE GENOMIC DNA]</scope>
    <source>
        <strain evidence="2 3">CGMCC 1.7659</strain>
    </source>
</reference>
<keyword evidence="3" id="KW-1185">Reference proteome</keyword>
<gene>
    <name evidence="2" type="ORF">SAMN05216289_101109</name>
</gene>
<name>A0A1I4V4C6_9GAMM</name>
<dbReference type="InterPro" id="IPR047589">
    <property type="entry name" value="DUF11_rpt"/>
</dbReference>
<organism evidence="2 3">
    <name type="scientific">Dokdonella immobilis</name>
    <dbReference type="NCBI Taxonomy" id="578942"/>
    <lineage>
        <taxon>Bacteria</taxon>
        <taxon>Pseudomonadati</taxon>
        <taxon>Pseudomonadota</taxon>
        <taxon>Gammaproteobacteria</taxon>
        <taxon>Lysobacterales</taxon>
        <taxon>Rhodanobacteraceae</taxon>
        <taxon>Dokdonella</taxon>
    </lineage>
</organism>
<dbReference type="OrthoDB" id="5949145at2"/>
<dbReference type="InterPro" id="IPR051172">
    <property type="entry name" value="Chlamydia_OmcB"/>
</dbReference>
<feature type="domain" description="DUF11" evidence="1">
    <location>
        <begin position="1382"/>
        <end position="1491"/>
    </location>
</feature>
<dbReference type="Pfam" id="PF01345">
    <property type="entry name" value="DUF11"/>
    <property type="match status" value="2"/>
</dbReference>
<dbReference type="PANTHER" id="PTHR34819">
    <property type="entry name" value="LARGE CYSTEINE-RICH PERIPLASMIC PROTEIN OMCB"/>
    <property type="match status" value="1"/>
</dbReference>
<sequence length="1639" mass="163637">MADESRCMAKSRSARSMLVQMFGWSAVLFATGAGAEMPAPPAAPRIALAISAPAGRLEPASLGRYTVVVENSGGSPQGARLLVSSPQGLSNRSWRCVASRGASCAHATGNGDLDEALQGLVAGGRLEFSIDADVGAAPPAFVRLLALASLPAGSACAAAETPPCRSTLLLPTGANLDLDVQSSATALAPGQRVAYTIRVDAADSRTSTSGTVLRSPVPRGLVESTWTCQSGRGACAAASGTGDINQVLGDFSGGEVTFVVTSKVAASPPGKVVQSVVAVPPYGGSCSMGRQGAAVASSPCTARLALATRPWILVSRTPDYSADGFAVANRFVLENRGSSAGGSHVALELPDGVASLSWTCTGHGATCAQDSGNGPIHQTIANWPASGRLQFDVLARRSMPLPGSSGLRMAVTPPSGGVCGISELQPPCDDLAAPIIENGFLSISQVVDRLGARAGDEVNFTIVVGNDSAGASARDVVLDMPLPAGIESFASWSCDAGDSPGHCPTASGSGPLHQLIPELAPSARLVYSLAATVGPSPPSIIISQARLETPAESSLGCRSQSGSTGPCVATVELSSVPVLALEQSRLEGNLSSGGSADYTLEVFNFGADASDVRIDNGVPTGFSSASWVCTGLGIGCPASSGHGKVTSVLGSMPAGSGLQYRITGRVAEDPPPSISTVLMALPSAGGRCHRSASDPLSATPCVDRVETGLQPFLALSQSAAEHQLLAGGVAHYLLELKNLGSPANGALLNVPLPDGVERFDWTCTGFAGAVCPRTSASGAIDEAIAAMPSDSSVSYSIRAVLGENAPASISAVATATPPAGGHCADDCAATTELPVATVPAAHLDVQLKSARAWAPANSDPVWTIDVRNLGAEVANDFQIANPLPGDGLSIVSWTCAGIECPAAEGVGPISQSVKSLAVYDPDSGDRPVAAGRLVFTVVGHVDSHPGAEARLTADLTPAPGDTCAPVSCEAVSALPTELLGGAEVTLDLQADTFTAVPNSTINYTFTISASSGLGVIDVPAFSVEPPEIASSTWTCVASGGATCNSPSGSGPINELLTGMPDGSTVTFSVAAQTGSNVQPSVDYLVGVNVTSPILCVPVSCTVPLSIPGEDQLTLTLDADVSQIVPGGSVQYTYRVENTGGGDQFGINLFTVEPPEFIFSSWTCVATGKAFCSPSGSGPILDLISFIPRGSTITYTIDAVAASTLPPSVDFQGGAEFGGQPRQPSAPDGVLGCVPASCLVTLSLPSVAPPPARLNISKTADRSTLDPGGNVRYTINIANSGTEEATAVQFSDAIPNGLSSFAWTCSSTGDISCPQNSGTGSINQTISFLPIDSSLTYTVDATVSATASGTVNNRAQLVGSNITCAPSSCQAVSALPVGQAPVLAVSKTANPASGTPVGAGQPIAWTVLASNSGGPTRAALVLTDTLPSSVAAISVQPDNGVACNTLAPMPGSTLTCTVAAGFVGQRGVQISATVAANASGAVVNTVDASGSDNPACTSCTVSNPVAQAVDVAIANARPFSAAGIPGALIDIANMSSVGAAATTVTVSPGSALRLFAAYAGGCTATAGAGGSISVSCPNPPSAQGIACSGSACTLASLPSNSAATLFVALNTGATATITAVVPGDADPTDNTIVLPIGGTP</sequence>